<sequence>MSLEDPLVGIFDKDIQVDLNSLTTNIHDSVLLSTYISKMKDELIVQRRDLKRSAFFLEESFNNYRDKLKKEHSGQEPFRFVFTVYIEDNLPNFQWFKVIVFNRDKPAKLEMLTGNILKQKRMSNVANWERQMYYHICLQIEEMKVRADFISEFEKKLLQLVYPVDKIEMFVRNKVN</sequence>
<organism evidence="1 2">
    <name type="scientific">Vibrio thalassae</name>
    <dbReference type="NCBI Taxonomy" id="1243014"/>
    <lineage>
        <taxon>Bacteria</taxon>
        <taxon>Pseudomonadati</taxon>
        <taxon>Pseudomonadota</taxon>
        <taxon>Gammaproteobacteria</taxon>
        <taxon>Vibrionales</taxon>
        <taxon>Vibrionaceae</taxon>
        <taxon>Vibrio</taxon>
    </lineage>
</organism>
<dbReference type="AlphaFoldDB" id="A0A240EGY6"/>
<keyword evidence="2" id="KW-1185">Reference proteome</keyword>
<proteinExistence type="predicted"/>
<gene>
    <name evidence="1" type="ORF">VTH8203_01431</name>
</gene>
<dbReference type="RefSeq" id="WP_096993048.1">
    <property type="nucleotide sequence ID" value="NZ_JBHSII010000001.1"/>
</dbReference>
<accession>A0A240EGY6</accession>
<protein>
    <submittedName>
        <fullName evidence="1">Uncharacterized protein</fullName>
    </submittedName>
</protein>
<dbReference type="OrthoDB" id="5887618at2"/>
<evidence type="ECO:0000313" key="1">
    <source>
        <dbReference type="EMBL" id="SNX47816.1"/>
    </source>
</evidence>
<dbReference type="EMBL" id="OANU01000014">
    <property type="protein sequence ID" value="SNX47816.1"/>
    <property type="molecule type" value="Genomic_DNA"/>
</dbReference>
<name>A0A240EGY6_9VIBR</name>
<dbReference type="Proteomes" id="UP000219336">
    <property type="component" value="Unassembled WGS sequence"/>
</dbReference>
<evidence type="ECO:0000313" key="2">
    <source>
        <dbReference type="Proteomes" id="UP000219336"/>
    </source>
</evidence>
<reference evidence="2" key="1">
    <citation type="submission" date="2016-06" db="EMBL/GenBank/DDBJ databases">
        <authorList>
            <person name="Rodrigo-Torres L."/>
            <person name="Arahal R.D."/>
            <person name="Lucena T."/>
        </authorList>
    </citation>
    <scope>NUCLEOTIDE SEQUENCE [LARGE SCALE GENOMIC DNA]</scope>
    <source>
        <strain evidence="2">CECT8203</strain>
    </source>
</reference>